<dbReference type="Proteomes" id="UP000295793">
    <property type="component" value="Unassembled WGS sequence"/>
</dbReference>
<reference evidence="1 2" key="1">
    <citation type="submission" date="2019-03" db="EMBL/GenBank/DDBJ databases">
        <title>Genomic Encyclopedia of Archaeal and Bacterial Type Strains, Phase II (KMG-II): from individual species to whole genera.</title>
        <authorList>
            <person name="Goeker M."/>
        </authorList>
    </citation>
    <scope>NUCLEOTIDE SEQUENCE [LARGE SCALE GENOMIC DNA]</scope>
    <source>
        <strain evidence="1 2">DSM 15388</strain>
    </source>
</reference>
<dbReference type="PANTHER" id="PTHR30143:SF0">
    <property type="entry name" value="2-KETO-4-PENTENOATE HYDRATASE"/>
    <property type="match status" value="1"/>
</dbReference>
<gene>
    <name evidence="1" type="ORF">BCF53_10359</name>
</gene>
<name>A0A4R3I942_9GAMM</name>
<protein>
    <submittedName>
        <fullName evidence="1">2-keto-4-pentenoate hydratase</fullName>
    </submittedName>
</protein>
<evidence type="ECO:0000313" key="2">
    <source>
        <dbReference type="Proteomes" id="UP000295793"/>
    </source>
</evidence>
<dbReference type="OrthoDB" id="9792137at2"/>
<accession>A0A4R3I942</accession>
<dbReference type="InterPro" id="IPR050772">
    <property type="entry name" value="Hydratase-Decarb/MhpD_sf"/>
</dbReference>
<comment type="caution">
    <text evidence="1">The sequence shown here is derived from an EMBL/GenBank/DDBJ whole genome shotgun (WGS) entry which is preliminary data.</text>
</comment>
<dbReference type="SUPFAM" id="SSF56529">
    <property type="entry name" value="FAH"/>
    <property type="match status" value="1"/>
</dbReference>
<dbReference type="RefSeq" id="WP_132700323.1">
    <property type="nucleotide sequence ID" value="NZ_SLZR01000003.1"/>
</dbReference>
<evidence type="ECO:0000313" key="1">
    <source>
        <dbReference type="EMBL" id="TCS42398.1"/>
    </source>
</evidence>
<dbReference type="Gene3D" id="3.90.850.10">
    <property type="entry name" value="Fumarylacetoacetase-like, C-terminal domain"/>
    <property type="match status" value="1"/>
</dbReference>
<dbReference type="PANTHER" id="PTHR30143">
    <property type="entry name" value="ACID HYDRATASE"/>
    <property type="match status" value="1"/>
</dbReference>
<keyword evidence="2" id="KW-1185">Reference proteome</keyword>
<dbReference type="GO" id="GO:0005737">
    <property type="term" value="C:cytoplasm"/>
    <property type="evidence" value="ECO:0007669"/>
    <property type="project" value="TreeGrafter"/>
</dbReference>
<sequence length="250" mass="27561">MTAFQQAAKELLSRRQAGTKAPRLEESIRPESIEDALAIQDEMAKIETVGGWKCLQPLAEDKIIAAPIFNVQRDSAVVELFEDKEVARVEPEISFVLAKDLPPKEGDYSEQEVIDAIGSAHMALELMQSRYADDAEQSYFESLADCMVNQGMYVGPEIDKATAVGVSTVQIKVTQGDDVRELDGKHPNDRAVDGLIWLVNYMSKRGVTLKKDAAIITGSFKGIVPMAFDVETTIAYEGLGEYKVTFKRPA</sequence>
<dbReference type="GO" id="GO:0008684">
    <property type="term" value="F:2-oxopent-4-enoate hydratase activity"/>
    <property type="evidence" value="ECO:0007669"/>
    <property type="project" value="TreeGrafter"/>
</dbReference>
<organism evidence="1 2">
    <name type="scientific">Reinekea marinisedimentorum</name>
    <dbReference type="NCBI Taxonomy" id="230495"/>
    <lineage>
        <taxon>Bacteria</taxon>
        <taxon>Pseudomonadati</taxon>
        <taxon>Pseudomonadota</taxon>
        <taxon>Gammaproteobacteria</taxon>
        <taxon>Oceanospirillales</taxon>
        <taxon>Saccharospirillaceae</taxon>
        <taxon>Reinekea</taxon>
    </lineage>
</organism>
<dbReference type="EMBL" id="SLZR01000003">
    <property type="protein sequence ID" value="TCS42398.1"/>
    <property type="molecule type" value="Genomic_DNA"/>
</dbReference>
<dbReference type="AlphaFoldDB" id="A0A4R3I942"/>
<dbReference type="InterPro" id="IPR036663">
    <property type="entry name" value="Fumarylacetoacetase_C_sf"/>
</dbReference>
<proteinExistence type="predicted"/>